<evidence type="ECO:0000256" key="1">
    <source>
        <dbReference type="SAM" id="Coils"/>
    </source>
</evidence>
<organism evidence="2 3">
    <name type="scientific">Nocardia xishanensis</name>
    <dbReference type="NCBI Taxonomy" id="238964"/>
    <lineage>
        <taxon>Bacteria</taxon>
        <taxon>Bacillati</taxon>
        <taxon>Actinomycetota</taxon>
        <taxon>Actinomycetes</taxon>
        <taxon>Mycobacteriales</taxon>
        <taxon>Nocardiaceae</taxon>
        <taxon>Nocardia</taxon>
    </lineage>
</organism>
<proteinExistence type="predicted"/>
<keyword evidence="1" id="KW-0175">Coiled coil</keyword>
<feature type="coiled-coil region" evidence="1">
    <location>
        <begin position="201"/>
        <end position="228"/>
    </location>
</feature>
<protein>
    <recommendedName>
        <fullName evidence="4">Restriction endonuclease</fullName>
    </recommendedName>
</protein>
<evidence type="ECO:0008006" key="4">
    <source>
        <dbReference type="Google" id="ProtNLM"/>
    </source>
</evidence>
<gene>
    <name evidence="2" type="ORF">ACH49W_36605</name>
</gene>
<dbReference type="Proteomes" id="UP001611415">
    <property type="component" value="Unassembled WGS sequence"/>
</dbReference>
<evidence type="ECO:0000313" key="2">
    <source>
        <dbReference type="EMBL" id="MFI2478872.1"/>
    </source>
</evidence>
<dbReference type="EMBL" id="JBIRYO010000083">
    <property type="protein sequence ID" value="MFI2478872.1"/>
    <property type="molecule type" value="Genomic_DNA"/>
</dbReference>
<dbReference type="RefSeq" id="WP_357409725.1">
    <property type="nucleotide sequence ID" value="NZ_JBEYCD010000017.1"/>
</dbReference>
<reference evidence="2 3" key="1">
    <citation type="submission" date="2024-10" db="EMBL/GenBank/DDBJ databases">
        <title>The Natural Products Discovery Center: Release of the First 8490 Sequenced Strains for Exploring Actinobacteria Biosynthetic Diversity.</title>
        <authorList>
            <person name="Kalkreuter E."/>
            <person name="Kautsar S.A."/>
            <person name="Yang D."/>
            <person name="Bader C.D."/>
            <person name="Teijaro C.N."/>
            <person name="Fluegel L."/>
            <person name="Davis C.M."/>
            <person name="Simpson J.R."/>
            <person name="Lauterbach L."/>
            <person name="Steele A.D."/>
            <person name="Gui C."/>
            <person name="Meng S."/>
            <person name="Li G."/>
            <person name="Viehrig K."/>
            <person name="Ye F."/>
            <person name="Su P."/>
            <person name="Kiefer A.F."/>
            <person name="Nichols A."/>
            <person name="Cepeda A.J."/>
            <person name="Yan W."/>
            <person name="Fan B."/>
            <person name="Jiang Y."/>
            <person name="Adhikari A."/>
            <person name="Zheng C.-J."/>
            <person name="Schuster L."/>
            <person name="Cowan T.M."/>
            <person name="Smanski M.J."/>
            <person name="Chevrette M.G."/>
            <person name="De Carvalho L.P.S."/>
            <person name="Shen B."/>
        </authorList>
    </citation>
    <scope>NUCLEOTIDE SEQUENCE [LARGE SCALE GENOMIC DNA]</scope>
    <source>
        <strain evidence="2 3">NPDC019275</strain>
    </source>
</reference>
<comment type="caution">
    <text evidence="2">The sequence shown here is derived from an EMBL/GenBank/DDBJ whole genome shotgun (WGS) entry which is preliminary data.</text>
</comment>
<sequence length="344" mass="38606">MSEVDWANFQVVIGSPYITKAEARRRFEENRRQRDVEQLIDSASVWIAEALNAWSDDDYMKVGLLAPLAVEHLGKAVLWKKNPVLVVPLTSNAEASLLNLATAPNLADPKLRTVGLAELWTRLETVIGPISVARNRRNRMVEIRNGAMHVAVPTTSRHVLIDALTLCNQFLEWLKHDPEWFYGDHQANVKHLVAEGHSEVQHRVAAKLARARRNLTQLENRLSEAVFQETTERLEDDAIYDLAVEAVWAVDRDCPECGRRGRLAGPIGLDTTIYAGDPDGDHASGWKVTMSPDRFGCNVCRLMLDNVQELSAAGLPSWLTIDPDDLGPDFDPDHEAERRYGINH</sequence>
<name>A0ABW7XCW7_9NOCA</name>
<accession>A0ABW7XCW7</accession>
<keyword evidence="3" id="KW-1185">Reference proteome</keyword>
<evidence type="ECO:0000313" key="3">
    <source>
        <dbReference type="Proteomes" id="UP001611415"/>
    </source>
</evidence>